<keyword evidence="4" id="KW-0564">Palmitate</keyword>
<gene>
    <name evidence="7" type="ORF">HMPREF9020_00517</name>
</gene>
<evidence type="ECO:0000256" key="1">
    <source>
        <dbReference type="ARBA" id="ARBA00022475"/>
    </source>
</evidence>
<name>W5IJ49_SCAIO</name>
<evidence type="ECO:0000256" key="5">
    <source>
        <dbReference type="ARBA" id="ARBA00023288"/>
    </source>
</evidence>
<dbReference type="EMBL" id="ADCX01000003">
    <property type="protein sequence ID" value="EFG26888.1"/>
    <property type="molecule type" value="Genomic_DNA"/>
</dbReference>
<keyword evidence="2 6" id="KW-0732">Signal</keyword>
<feature type="chain" id="PRO_5004860180" evidence="6">
    <location>
        <begin position="35"/>
        <end position="453"/>
    </location>
</feature>
<evidence type="ECO:0000313" key="8">
    <source>
        <dbReference type="Proteomes" id="UP000005777"/>
    </source>
</evidence>
<accession>W5IJ49</accession>
<protein>
    <submittedName>
        <fullName evidence="7">Uncharacterized protein</fullName>
    </submittedName>
</protein>
<evidence type="ECO:0000256" key="6">
    <source>
        <dbReference type="SAM" id="SignalP"/>
    </source>
</evidence>
<sequence>MVHTKTVKISKALAAICALAMGAAGLSACGGSSAATTDANGKPIVNISVRRNTTTVKLANTAWAKQLEKKCNCTIKWTEITDNAWGQQKAAKMAAGDFPDIGMSMYDKTDISKYSSQFENLQPYLNKMPNVKKFFKAKPIAEKMVKEGNNIQILPSDRGKGYRVAGTHMFINKTWLDKLGLKVPTTWDELENVLKAFKEKNPNGNGKADEVPMNIRGLGFGLWSPLSLMNSTGVTTVFMGASASSQGYYAKNGKVASYYTSDNLKRVLKYLNKLMSEGLIPKDALTRDSSKYDAQTVSDGKTAITGFAFGWSANSEFGKLGSQYISLPSLKEKASTPDKDVKWDYTQNWAEFAYSLTVSKKAANKDAIWKVINAMYDPEVSVQQYFGDIPQYVKKSGNTYTVSDKVYEKYVDTREISAQDRFAGWIPDDVTIKGLHPSWSGQCLQCDCCPVLL</sequence>
<evidence type="ECO:0000313" key="7">
    <source>
        <dbReference type="EMBL" id="EFG26888.1"/>
    </source>
</evidence>
<dbReference type="eggNOG" id="COG1653">
    <property type="taxonomic scope" value="Bacteria"/>
</dbReference>
<keyword evidence="5" id="KW-0449">Lipoprotein</keyword>
<dbReference type="SUPFAM" id="SSF53850">
    <property type="entry name" value="Periplasmic binding protein-like II"/>
    <property type="match status" value="1"/>
</dbReference>
<dbReference type="Gene3D" id="3.40.190.10">
    <property type="entry name" value="Periplasmic binding protein-like II"/>
    <property type="match status" value="2"/>
</dbReference>
<comment type="caution">
    <text evidence="7">The sequence shown here is derived from an EMBL/GenBank/DDBJ whole genome shotgun (WGS) entry which is preliminary data.</text>
</comment>
<reference evidence="7 8" key="1">
    <citation type="submission" date="2012-01" db="EMBL/GenBank/DDBJ databases">
        <title>The Genome Sequence of Scardovia inopinata F0304.</title>
        <authorList>
            <consortium name="The Broad Institute Genome Sequencing Platform"/>
            <person name="Ward D."/>
            <person name="Earl A."/>
            <person name="Feldgarden M."/>
            <person name="Gevers D."/>
            <person name="Young S."/>
            <person name="Zeng Q."/>
            <person name="Koehrsen M."/>
            <person name="Alvarado L."/>
            <person name="Berlin A.M."/>
            <person name="Borenstein D."/>
            <person name="Chapman S.B."/>
            <person name="Chen Z."/>
            <person name="Engels R."/>
            <person name="Freedman E."/>
            <person name="Gellesch M."/>
            <person name="Goldberg J."/>
            <person name="Griggs A."/>
            <person name="Gujja S."/>
            <person name="Heilman E.R."/>
            <person name="Heiman D.I."/>
            <person name="Hepburn T.A."/>
            <person name="Howarth C."/>
            <person name="Jen D."/>
            <person name="Larson L."/>
            <person name="Mehta T."/>
            <person name="Park D."/>
            <person name="Pearson M."/>
            <person name="Richards J."/>
            <person name="Roberts A."/>
            <person name="Saif S."/>
            <person name="Shea T.D."/>
            <person name="Shenoy N."/>
            <person name="Sisk P."/>
            <person name="Stolte C."/>
            <person name="Sykes S.N."/>
            <person name="Walk T."/>
            <person name="White J."/>
            <person name="Yandava C."/>
            <person name="Izard J."/>
            <person name="Baranova O.V."/>
            <person name="Blanton J.M."/>
            <person name="Tanner A.C."/>
            <person name="Dewhirst F."/>
            <person name="Haas B."/>
            <person name="Nusbaum C."/>
            <person name="Birren B."/>
        </authorList>
    </citation>
    <scope>NUCLEOTIDE SEQUENCE [LARGE SCALE GENOMIC DNA]</scope>
    <source>
        <strain evidence="7 8">F0304</strain>
    </source>
</reference>
<dbReference type="Pfam" id="PF01547">
    <property type="entry name" value="SBP_bac_1"/>
    <property type="match status" value="1"/>
</dbReference>
<dbReference type="PROSITE" id="PS51257">
    <property type="entry name" value="PROKAR_LIPOPROTEIN"/>
    <property type="match status" value="1"/>
</dbReference>
<dbReference type="InterPro" id="IPR006059">
    <property type="entry name" value="SBP"/>
</dbReference>
<dbReference type="HOGENOM" id="CLU_021021_2_0_11"/>
<dbReference type="PANTHER" id="PTHR43649:SF33">
    <property type="entry name" value="POLYGALACTURONAN_RHAMNOGALACTURONAN-BINDING PROTEIN YTCQ"/>
    <property type="match status" value="1"/>
</dbReference>
<evidence type="ECO:0000256" key="4">
    <source>
        <dbReference type="ARBA" id="ARBA00023139"/>
    </source>
</evidence>
<dbReference type="InterPro" id="IPR050490">
    <property type="entry name" value="Bact_solute-bd_prot1"/>
</dbReference>
<keyword evidence="3" id="KW-0472">Membrane</keyword>
<organism evidence="7 8">
    <name type="scientific">Scardovia inopinata F0304</name>
    <dbReference type="NCBI Taxonomy" id="641146"/>
    <lineage>
        <taxon>Bacteria</taxon>
        <taxon>Bacillati</taxon>
        <taxon>Actinomycetota</taxon>
        <taxon>Actinomycetes</taxon>
        <taxon>Bifidobacteriales</taxon>
        <taxon>Bifidobacteriaceae</taxon>
        <taxon>Scardovia</taxon>
    </lineage>
</organism>
<feature type="signal peptide" evidence="6">
    <location>
        <begin position="1"/>
        <end position="34"/>
    </location>
</feature>
<dbReference type="RefSeq" id="WP_006292878.1">
    <property type="nucleotide sequence ID" value="NZ_GG770225.1"/>
</dbReference>
<dbReference type="Proteomes" id="UP000005777">
    <property type="component" value="Unassembled WGS sequence"/>
</dbReference>
<keyword evidence="1" id="KW-1003">Cell membrane</keyword>
<dbReference type="AlphaFoldDB" id="W5IJ49"/>
<keyword evidence="8" id="KW-1185">Reference proteome</keyword>
<proteinExistence type="predicted"/>
<evidence type="ECO:0000256" key="2">
    <source>
        <dbReference type="ARBA" id="ARBA00022729"/>
    </source>
</evidence>
<dbReference type="PANTHER" id="PTHR43649">
    <property type="entry name" value="ARABINOSE-BINDING PROTEIN-RELATED"/>
    <property type="match status" value="1"/>
</dbReference>
<evidence type="ECO:0000256" key="3">
    <source>
        <dbReference type="ARBA" id="ARBA00023136"/>
    </source>
</evidence>